<reference evidence="2 3" key="1">
    <citation type="journal article" date="2018" name="Cell">
        <title>The Chara Genome: Secondary Complexity and Implications for Plant Terrestrialization.</title>
        <authorList>
            <person name="Nishiyama T."/>
            <person name="Sakayama H."/>
            <person name="Vries J.D."/>
            <person name="Buschmann H."/>
            <person name="Saint-Marcoux D."/>
            <person name="Ullrich K.K."/>
            <person name="Haas F.B."/>
            <person name="Vanderstraeten L."/>
            <person name="Becker D."/>
            <person name="Lang D."/>
            <person name="Vosolsobe S."/>
            <person name="Rombauts S."/>
            <person name="Wilhelmsson P.K.I."/>
            <person name="Janitza P."/>
            <person name="Kern R."/>
            <person name="Heyl A."/>
            <person name="Rumpler F."/>
            <person name="Villalobos L.I.A.C."/>
            <person name="Clay J.M."/>
            <person name="Skokan R."/>
            <person name="Toyoda A."/>
            <person name="Suzuki Y."/>
            <person name="Kagoshima H."/>
            <person name="Schijlen E."/>
            <person name="Tajeshwar N."/>
            <person name="Catarino B."/>
            <person name="Hetherington A.J."/>
            <person name="Saltykova A."/>
            <person name="Bonnot C."/>
            <person name="Breuninger H."/>
            <person name="Symeonidi A."/>
            <person name="Radhakrishnan G.V."/>
            <person name="Van Nieuwerburgh F."/>
            <person name="Deforce D."/>
            <person name="Chang C."/>
            <person name="Karol K.G."/>
            <person name="Hedrich R."/>
            <person name="Ulvskov P."/>
            <person name="Glockner G."/>
            <person name="Delwiche C.F."/>
            <person name="Petrasek J."/>
            <person name="Van de Peer Y."/>
            <person name="Friml J."/>
            <person name="Beilby M."/>
            <person name="Dolan L."/>
            <person name="Kohara Y."/>
            <person name="Sugano S."/>
            <person name="Fujiyama A."/>
            <person name="Delaux P.-M."/>
            <person name="Quint M."/>
            <person name="TheiBen G."/>
            <person name="Hagemann M."/>
            <person name="Harholt J."/>
            <person name="Dunand C."/>
            <person name="Zachgo S."/>
            <person name="Langdale J."/>
            <person name="Maumus F."/>
            <person name="Straeten D.V.D."/>
            <person name="Gould S.B."/>
            <person name="Rensing S.A."/>
        </authorList>
    </citation>
    <scope>NUCLEOTIDE SEQUENCE [LARGE SCALE GENOMIC DNA]</scope>
    <source>
        <strain evidence="2 3">S276</strain>
    </source>
</reference>
<name>A0A388KQN5_CHABU</name>
<dbReference type="Gramene" id="GBG72390">
    <property type="protein sequence ID" value="GBG72390"/>
    <property type="gene ID" value="CBR_g11968"/>
</dbReference>
<sequence>MLEVGLEGGAKDEDVIKVHDDTDFEEVTKDVIHGGLECGGGIGESERHYKELIVPEPRAECGLMGVLLADTDLVEAIAKVNLGEIFGSTKSIKELGDPRLWEVNSSEEVVEVVSSEAMLWKKRGRGGADLGMVEVIVEVDKSGFDWEGTVDDCVTAGVVVLGEGGGGATMVEVVVDEGGGVHVDGVGVEVEAEACPEGGCGGGDDCDGGGVSLERGDTIGDGGHGGVDGGEGGFEGGQRLEDSCEFRGGGR</sequence>
<dbReference type="Proteomes" id="UP000265515">
    <property type="component" value="Unassembled WGS sequence"/>
</dbReference>
<dbReference type="EMBL" id="BFEA01000164">
    <property type="protein sequence ID" value="GBG72390.1"/>
    <property type="molecule type" value="Genomic_DNA"/>
</dbReference>
<comment type="caution">
    <text evidence="2">The sequence shown here is derived from an EMBL/GenBank/DDBJ whole genome shotgun (WGS) entry which is preliminary data.</text>
</comment>
<organism evidence="2 3">
    <name type="scientific">Chara braunii</name>
    <name type="common">Braun's stonewort</name>
    <dbReference type="NCBI Taxonomy" id="69332"/>
    <lineage>
        <taxon>Eukaryota</taxon>
        <taxon>Viridiplantae</taxon>
        <taxon>Streptophyta</taxon>
        <taxon>Charophyceae</taxon>
        <taxon>Charales</taxon>
        <taxon>Characeae</taxon>
        <taxon>Chara</taxon>
    </lineage>
</organism>
<evidence type="ECO:0000313" key="2">
    <source>
        <dbReference type="EMBL" id="GBG72390.1"/>
    </source>
</evidence>
<evidence type="ECO:0000256" key="1">
    <source>
        <dbReference type="SAM" id="MobiDB-lite"/>
    </source>
</evidence>
<gene>
    <name evidence="2" type="ORF">CBR_g11968</name>
</gene>
<proteinExistence type="predicted"/>
<feature type="compositionally biased region" description="Gly residues" evidence="1">
    <location>
        <begin position="219"/>
        <end position="236"/>
    </location>
</feature>
<keyword evidence="3" id="KW-1185">Reference proteome</keyword>
<dbReference type="OrthoDB" id="2693386at2759"/>
<dbReference type="AlphaFoldDB" id="A0A388KQN5"/>
<feature type="region of interest" description="Disordered" evidence="1">
    <location>
        <begin position="216"/>
        <end position="251"/>
    </location>
</feature>
<accession>A0A388KQN5</accession>
<protein>
    <submittedName>
        <fullName evidence="2">Uncharacterized protein</fullName>
    </submittedName>
</protein>
<evidence type="ECO:0000313" key="3">
    <source>
        <dbReference type="Proteomes" id="UP000265515"/>
    </source>
</evidence>